<evidence type="ECO:0000313" key="4">
    <source>
        <dbReference type="Proteomes" id="UP000029864"/>
    </source>
</evidence>
<dbReference type="EMBL" id="JACHBQ010000001">
    <property type="protein sequence ID" value="MBB5639505.1"/>
    <property type="molecule type" value="Genomic_DNA"/>
</dbReference>
<dbReference type="EMBL" id="JPXF01000002">
    <property type="protein sequence ID" value="KGJ82343.1"/>
    <property type="molecule type" value="Genomic_DNA"/>
</dbReference>
<dbReference type="STRING" id="1001240.GY21_00810"/>
<protein>
    <submittedName>
        <fullName evidence="3">Type II secretory pathway pseudopilin PulG</fullName>
    </submittedName>
</protein>
<gene>
    <name evidence="3" type="ORF">BJ997_000053</name>
    <name evidence="2" type="ORF">GY21_00810</name>
</gene>
<dbReference type="Proteomes" id="UP000561726">
    <property type="component" value="Unassembled WGS sequence"/>
</dbReference>
<organism evidence="2 4">
    <name type="scientific">Cryobacterium roopkundense</name>
    <dbReference type="NCBI Taxonomy" id="1001240"/>
    <lineage>
        <taxon>Bacteria</taxon>
        <taxon>Bacillati</taxon>
        <taxon>Actinomycetota</taxon>
        <taxon>Actinomycetes</taxon>
        <taxon>Micrococcales</taxon>
        <taxon>Microbacteriaceae</taxon>
        <taxon>Cryobacterium</taxon>
    </lineage>
</organism>
<reference evidence="2 4" key="1">
    <citation type="submission" date="2014-08" db="EMBL/GenBank/DDBJ databases">
        <authorList>
            <person name="Sisinthy S."/>
        </authorList>
    </citation>
    <scope>NUCLEOTIDE SEQUENCE [LARGE SCALE GENOMIC DNA]</scope>
    <source>
        <strain evidence="2 4">RuG17</strain>
    </source>
</reference>
<evidence type="ECO:0000313" key="3">
    <source>
        <dbReference type="EMBL" id="MBB5639505.1"/>
    </source>
</evidence>
<dbReference type="RefSeq" id="WP_035834587.1">
    <property type="nucleotide sequence ID" value="NZ_JACHBQ010000001.1"/>
</dbReference>
<keyword evidence="4" id="KW-1185">Reference proteome</keyword>
<dbReference type="Proteomes" id="UP000029864">
    <property type="component" value="Unassembled WGS sequence"/>
</dbReference>
<accession>A0A099JY76</accession>
<evidence type="ECO:0000313" key="2">
    <source>
        <dbReference type="EMBL" id="KGJ82343.1"/>
    </source>
</evidence>
<keyword evidence="1" id="KW-0472">Membrane</keyword>
<dbReference type="OrthoDB" id="5123990at2"/>
<reference evidence="3 5" key="2">
    <citation type="submission" date="2020-08" db="EMBL/GenBank/DDBJ databases">
        <title>Sequencing the genomes of 1000 actinobacteria strains.</title>
        <authorList>
            <person name="Klenk H.-P."/>
        </authorList>
    </citation>
    <scope>NUCLEOTIDE SEQUENCE [LARGE SCALE GENOMIC DNA]</scope>
    <source>
        <strain evidence="3 5">DSM 21065</strain>
    </source>
</reference>
<keyword evidence="1" id="KW-1133">Transmembrane helix</keyword>
<feature type="transmembrane region" description="Helical" evidence="1">
    <location>
        <begin position="14"/>
        <end position="40"/>
    </location>
</feature>
<dbReference type="AlphaFoldDB" id="A0A099JY76"/>
<sequence length="141" mass="14608">MNVLPENAARRAEVGFGLIEVAVSMFLLGLLAVAFLPFLVQGIQQSSANGTLATATQLVNREIENARAQATCTNLSTSLSPALVPVGEAEGVDLHVTRTGGTCPAAAAAYPTTVLVEVKVERADTGAELARATTLIFVEAK</sequence>
<dbReference type="eggNOG" id="ENOG5031WNN">
    <property type="taxonomic scope" value="Bacteria"/>
</dbReference>
<proteinExistence type="predicted"/>
<evidence type="ECO:0000256" key="1">
    <source>
        <dbReference type="SAM" id="Phobius"/>
    </source>
</evidence>
<keyword evidence="1" id="KW-0812">Transmembrane</keyword>
<comment type="caution">
    <text evidence="2">The sequence shown here is derived from an EMBL/GenBank/DDBJ whole genome shotgun (WGS) entry which is preliminary data.</text>
</comment>
<evidence type="ECO:0000313" key="5">
    <source>
        <dbReference type="Proteomes" id="UP000561726"/>
    </source>
</evidence>
<name>A0A099JY76_9MICO</name>